<gene>
    <name evidence="9" type="ORF">CKALI_08250</name>
</gene>
<feature type="domain" description="ABC3 transporter permease C-terminal" evidence="8">
    <location>
        <begin position="250"/>
        <end position="361"/>
    </location>
</feature>
<keyword evidence="3" id="KW-1003">Cell membrane</keyword>
<dbReference type="EMBL" id="CP046452">
    <property type="protein sequence ID" value="QGU02510.1"/>
    <property type="molecule type" value="Genomic_DNA"/>
</dbReference>
<evidence type="ECO:0000313" key="10">
    <source>
        <dbReference type="Proteomes" id="UP000427071"/>
    </source>
</evidence>
<keyword evidence="2" id="KW-0813">Transport</keyword>
<protein>
    <submittedName>
        <fullName evidence="9">FtsX-like permease family protein</fullName>
    </submittedName>
</protein>
<sequence>MYLAFRDMLFARNRFALMGMVLGLMSILIVIISGLTSGLVHDGVSGLKALDAKAIAFETGTETDSAFTRSEVALTDANKLSDATPLGLTIVNAKNQNNTPVDLTLMGVVPGSFIAPEGLPKIQPRTDGQATSTPHDVILSENLQEDGVAIGDVITLDRVGTTLNVVGFTEDQRTFGHVAMAYVPIDVWQEVHAGARAGEAARPEAYEKASVIVSQSADIPADTGLDVRTLKESFDSSPGYAAETLTLMMIQWFLYIIAALVTGAFFLVWTIQRAGDIAVMRAMGATKGFLLKDSMGQAVIILVLSIVVGSIIATFMGFGLENTGMPYLVELTPVLIGALTLFISGLIGAFVAVLRVTRTNPLNALGENR</sequence>
<feature type="transmembrane region" description="Helical" evidence="7">
    <location>
        <begin position="332"/>
        <end position="354"/>
    </location>
</feature>
<evidence type="ECO:0000256" key="3">
    <source>
        <dbReference type="ARBA" id="ARBA00022475"/>
    </source>
</evidence>
<accession>A0A6B8VYW3</accession>
<evidence type="ECO:0000256" key="6">
    <source>
        <dbReference type="ARBA" id="ARBA00023136"/>
    </source>
</evidence>
<dbReference type="KEGG" id="ckw:CKALI_08250"/>
<feature type="transmembrane region" description="Helical" evidence="7">
    <location>
        <begin position="299"/>
        <end position="320"/>
    </location>
</feature>
<dbReference type="InterPro" id="IPR003838">
    <property type="entry name" value="ABC3_permease_C"/>
</dbReference>
<proteinExistence type="predicted"/>
<dbReference type="AlphaFoldDB" id="A0A6B8VYW3"/>
<evidence type="ECO:0000256" key="4">
    <source>
        <dbReference type="ARBA" id="ARBA00022692"/>
    </source>
</evidence>
<dbReference type="PANTHER" id="PTHR43738">
    <property type="entry name" value="ABC TRANSPORTER, MEMBRANE PROTEIN"/>
    <property type="match status" value="1"/>
</dbReference>
<comment type="subcellular location">
    <subcellularLocation>
        <location evidence="1">Cell membrane</location>
        <topology evidence="1">Multi-pass membrane protein</topology>
    </subcellularLocation>
</comment>
<dbReference type="RefSeq" id="WP_156192833.1">
    <property type="nucleotide sequence ID" value="NZ_CP046452.1"/>
</dbReference>
<keyword evidence="5 7" id="KW-1133">Transmembrane helix</keyword>
<evidence type="ECO:0000256" key="7">
    <source>
        <dbReference type="SAM" id="Phobius"/>
    </source>
</evidence>
<evidence type="ECO:0000256" key="2">
    <source>
        <dbReference type="ARBA" id="ARBA00022448"/>
    </source>
</evidence>
<evidence type="ECO:0000313" key="9">
    <source>
        <dbReference type="EMBL" id="QGU02510.1"/>
    </source>
</evidence>
<dbReference type="PANTHER" id="PTHR43738:SF1">
    <property type="entry name" value="HEMIN TRANSPORT SYSTEM PERMEASE PROTEIN HRTB-RELATED"/>
    <property type="match status" value="1"/>
</dbReference>
<feature type="transmembrane region" description="Helical" evidence="7">
    <location>
        <begin position="252"/>
        <end position="271"/>
    </location>
</feature>
<evidence type="ECO:0000259" key="8">
    <source>
        <dbReference type="Pfam" id="PF02687"/>
    </source>
</evidence>
<name>A0A6B8VYW3_9CORY</name>
<dbReference type="Proteomes" id="UP000427071">
    <property type="component" value="Chromosome"/>
</dbReference>
<feature type="transmembrane region" description="Helical" evidence="7">
    <location>
        <begin position="15"/>
        <end position="35"/>
    </location>
</feature>
<dbReference type="InterPro" id="IPR051125">
    <property type="entry name" value="ABC-4/HrtB_transporter"/>
</dbReference>
<keyword evidence="10" id="KW-1185">Reference proteome</keyword>
<reference evidence="10" key="1">
    <citation type="submission" date="2019-11" db="EMBL/GenBank/DDBJ databases">
        <title>Complete genome sequence of Corynebacterium kalinowskii 1959, a novel Corynebacterium species isolated from soil of a small paddock in Vilsendorf, Germany.</title>
        <authorList>
            <person name="Schaffert L."/>
            <person name="Ruwe M."/>
            <person name="Milse J."/>
            <person name="Hanuschka K."/>
            <person name="Ortseifen V."/>
            <person name="Droste J."/>
            <person name="Brandt D."/>
            <person name="Schlueter L."/>
            <person name="Kutter Y."/>
            <person name="Vinke S."/>
            <person name="Viehoefer P."/>
            <person name="Jacob L."/>
            <person name="Luebke N.-C."/>
            <person name="Schulte-Berndt E."/>
            <person name="Hain C."/>
            <person name="Linder M."/>
            <person name="Schmidt P."/>
            <person name="Wollenschlaeger L."/>
            <person name="Luttermann T."/>
            <person name="Thieme E."/>
            <person name="Hassa J."/>
            <person name="Haak M."/>
            <person name="Wittchen M."/>
            <person name="Mentz A."/>
            <person name="Persicke M."/>
            <person name="Busche T."/>
            <person name="Ruckert C."/>
        </authorList>
    </citation>
    <scope>NUCLEOTIDE SEQUENCE [LARGE SCALE GENOMIC DNA]</scope>
    <source>
        <strain evidence="10">1959</strain>
    </source>
</reference>
<organism evidence="9 10">
    <name type="scientific">Corynebacterium kalinowskii</name>
    <dbReference type="NCBI Taxonomy" id="2675216"/>
    <lineage>
        <taxon>Bacteria</taxon>
        <taxon>Bacillati</taxon>
        <taxon>Actinomycetota</taxon>
        <taxon>Actinomycetes</taxon>
        <taxon>Mycobacteriales</taxon>
        <taxon>Corynebacteriaceae</taxon>
        <taxon>Corynebacterium</taxon>
    </lineage>
</organism>
<keyword evidence="6 7" id="KW-0472">Membrane</keyword>
<evidence type="ECO:0000256" key="1">
    <source>
        <dbReference type="ARBA" id="ARBA00004651"/>
    </source>
</evidence>
<dbReference type="Pfam" id="PF02687">
    <property type="entry name" value="FtsX"/>
    <property type="match status" value="1"/>
</dbReference>
<dbReference type="GO" id="GO:0005886">
    <property type="term" value="C:plasma membrane"/>
    <property type="evidence" value="ECO:0007669"/>
    <property type="project" value="UniProtKB-SubCell"/>
</dbReference>
<evidence type="ECO:0000256" key="5">
    <source>
        <dbReference type="ARBA" id="ARBA00022989"/>
    </source>
</evidence>
<keyword evidence="4 7" id="KW-0812">Transmembrane</keyword>